<keyword evidence="13" id="KW-1185">Reference proteome</keyword>
<evidence type="ECO:0000256" key="4">
    <source>
        <dbReference type="ARBA" id="ARBA00022723"/>
    </source>
</evidence>
<dbReference type="InterPro" id="IPR013083">
    <property type="entry name" value="Znf_RING/FYVE/PHD"/>
</dbReference>
<dbReference type="GO" id="GO:0007265">
    <property type="term" value="P:Ras protein signal transduction"/>
    <property type="evidence" value="ECO:0007669"/>
    <property type="project" value="TreeGrafter"/>
</dbReference>
<dbReference type="InterPro" id="IPR011422">
    <property type="entry name" value="BRAP2/ETP1_RRM"/>
</dbReference>
<evidence type="ECO:0000256" key="3">
    <source>
        <dbReference type="ARBA" id="ARBA00022553"/>
    </source>
</evidence>
<dbReference type="Pfam" id="PF07576">
    <property type="entry name" value="BRAP2"/>
    <property type="match status" value="1"/>
</dbReference>
<dbReference type="SMART" id="SM00184">
    <property type="entry name" value="RING"/>
    <property type="match status" value="1"/>
</dbReference>
<evidence type="ECO:0000313" key="13">
    <source>
        <dbReference type="Proteomes" id="UP000887159"/>
    </source>
</evidence>
<organism evidence="12 13">
    <name type="scientific">Trichonephila clavipes</name>
    <name type="common">Golden silk orbweaver</name>
    <name type="synonym">Nephila clavipes</name>
    <dbReference type="NCBI Taxonomy" id="2585209"/>
    <lineage>
        <taxon>Eukaryota</taxon>
        <taxon>Metazoa</taxon>
        <taxon>Ecdysozoa</taxon>
        <taxon>Arthropoda</taxon>
        <taxon>Chelicerata</taxon>
        <taxon>Arachnida</taxon>
        <taxon>Araneae</taxon>
        <taxon>Araneomorphae</taxon>
        <taxon>Entelegynae</taxon>
        <taxon>Araneoidea</taxon>
        <taxon>Nephilidae</taxon>
        <taxon>Trichonephila</taxon>
    </lineage>
</organism>
<keyword evidence="6" id="KW-0862">Zinc</keyword>
<keyword evidence="4" id="KW-0479">Metal-binding</keyword>
<evidence type="ECO:0000256" key="7">
    <source>
        <dbReference type="PROSITE-ProRule" id="PRU00502"/>
    </source>
</evidence>
<reference evidence="12" key="1">
    <citation type="submission" date="2020-08" db="EMBL/GenBank/DDBJ databases">
        <title>Multicomponent nature underlies the extraordinary mechanical properties of spider dragline silk.</title>
        <authorList>
            <person name="Kono N."/>
            <person name="Nakamura H."/>
            <person name="Mori M."/>
            <person name="Yoshida Y."/>
            <person name="Ohtoshi R."/>
            <person name="Malay A.D."/>
            <person name="Moran D.A.P."/>
            <person name="Tomita M."/>
            <person name="Numata K."/>
            <person name="Arakawa K."/>
        </authorList>
    </citation>
    <scope>NUCLEOTIDE SEQUENCE</scope>
</reference>
<dbReference type="CDD" id="cd12718">
    <property type="entry name" value="RRM_BRAP2"/>
    <property type="match status" value="1"/>
</dbReference>
<comment type="caution">
    <text evidence="12">The sequence shown here is derived from an EMBL/GenBank/DDBJ whole genome shotgun (WGS) entry which is preliminary data.</text>
</comment>
<keyword evidence="8" id="KW-0175">Coiled coil</keyword>
<feature type="region of interest" description="Disordered" evidence="9">
    <location>
        <begin position="105"/>
        <end position="166"/>
    </location>
</feature>
<dbReference type="PANTHER" id="PTHR24007:SF7">
    <property type="entry name" value="BRCA1-ASSOCIATED PROTEIN"/>
    <property type="match status" value="1"/>
</dbReference>
<evidence type="ECO:0000256" key="1">
    <source>
        <dbReference type="ARBA" id="ARBA00004496"/>
    </source>
</evidence>
<evidence type="ECO:0000313" key="12">
    <source>
        <dbReference type="EMBL" id="GFY33316.1"/>
    </source>
</evidence>
<dbReference type="Proteomes" id="UP000887159">
    <property type="component" value="Unassembled WGS sequence"/>
</dbReference>
<dbReference type="InterPro" id="IPR047243">
    <property type="entry name" value="RING-H2_BRAP2"/>
</dbReference>
<keyword evidence="5 7" id="KW-0863">Zinc-finger</keyword>
<dbReference type="GO" id="GO:0005737">
    <property type="term" value="C:cytoplasm"/>
    <property type="evidence" value="ECO:0007669"/>
    <property type="project" value="UniProtKB-SubCell"/>
</dbReference>
<proteinExistence type="predicted"/>
<feature type="compositionally biased region" description="Basic and acidic residues" evidence="9">
    <location>
        <begin position="53"/>
        <end position="62"/>
    </location>
</feature>
<feature type="domain" description="UBP-type" evidence="11">
    <location>
        <begin position="397"/>
        <end position="489"/>
    </location>
</feature>
<evidence type="ECO:0000259" key="10">
    <source>
        <dbReference type="PROSITE" id="PS50089"/>
    </source>
</evidence>
<dbReference type="PROSITE" id="PS50089">
    <property type="entry name" value="ZF_RING_2"/>
    <property type="match status" value="1"/>
</dbReference>
<dbReference type="GO" id="GO:0016567">
    <property type="term" value="P:protein ubiquitination"/>
    <property type="evidence" value="ECO:0007669"/>
    <property type="project" value="TreeGrafter"/>
</dbReference>
<dbReference type="GO" id="GO:0061630">
    <property type="term" value="F:ubiquitin protein ligase activity"/>
    <property type="evidence" value="ECO:0007669"/>
    <property type="project" value="TreeGrafter"/>
</dbReference>
<evidence type="ECO:0000256" key="5">
    <source>
        <dbReference type="ARBA" id="ARBA00022771"/>
    </source>
</evidence>
<dbReference type="Pfam" id="PF13639">
    <property type="entry name" value="zf-RING_2"/>
    <property type="match status" value="1"/>
</dbReference>
<dbReference type="AlphaFoldDB" id="A0A8X7BIS6"/>
<dbReference type="PANTHER" id="PTHR24007">
    <property type="entry name" value="BRCA1-ASSOCIATED PROTEIN"/>
    <property type="match status" value="1"/>
</dbReference>
<feature type="coiled-coil region" evidence="8">
    <location>
        <begin position="532"/>
        <end position="597"/>
    </location>
</feature>
<sequence>MSVSLIALRLEIASDYPLLPHLHFVATKQKRVMTSIETNKGKEINPEEEESEESSHKYSLDKCRGSRVLQEMTVETVTNEVSDSVTVGDAVTDSFNVKEVASTALDSAKPVSHHKPSSSSTKSSKSKANEKKSHANAQKKSSKNETAQKEKQKSKNNGDVNNCNEKKSLKSTENVITIEDTNNALPVEVVTEDIVPNENVNTQECVNTDPDKRNRLLHPGPINFSSGNHFVEVTKGLLHLYKENHRTTLAEEAERSEMLCILAVPAAMTTHDLLQFVAPVYDDIENMRIIKDNKPNQYMVLLKFRNQLGADIFYKNFNGTRFNSIEPEICHLAFVAKVETIKESEEVSLPLPGLTELPTCPVCLERMDESVDGILTILCNHSFHGSCLAKWGDTSCPVCRYSQTPELMPDNRCVTCGSQDSLWICLICGNIGCGRYVDGHAYHHYLDTQHTYAMQLGNNRVWDYAGDNYVHRLVQNKADGKPVELEPVWVNVENEEKMDSMQLEYTYLLTSQLEAQRHYFEDRLTRIETEALKQLEEMKEKTKHAVDERKQLEEKLNRVTKEKQSMDKKISQLTSKVNRVMMELKDEKELNKCLRQNQNLWQQKLNIADKALKDVRDLKEKEISDLQEQVRDLMFYFDAKDKLKDVPNVSSQEIQEGQIVIGEASGTSNETSKTRKKKH</sequence>
<dbReference type="EMBL" id="BMAU01021410">
    <property type="protein sequence ID" value="GFY33316.1"/>
    <property type="molecule type" value="Genomic_DNA"/>
</dbReference>
<dbReference type="InterPro" id="IPR001841">
    <property type="entry name" value="Znf_RING"/>
</dbReference>
<evidence type="ECO:0000259" key="11">
    <source>
        <dbReference type="PROSITE" id="PS50271"/>
    </source>
</evidence>
<dbReference type="SMART" id="SM00290">
    <property type="entry name" value="ZnF_UBP"/>
    <property type="match status" value="1"/>
</dbReference>
<dbReference type="GO" id="GO:0008139">
    <property type="term" value="F:nuclear localization sequence binding"/>
    <property type="evidence" value="ECO:0007669"/>
    <property type="project" value="UniProtKB-ARBA"/>
</dbReference>
<dbReference type="FunFam" id="3.30.40.10:FF:000206">
    <property type="entry name" value="BRCA1-associated protein isoform X1"/>
    <property type="match status" value="1"/>
</dbReference>
<keyword evidence="2" id="KW-0963">Cytoplasm</keyword>
<dbReference type="SUPFAM" id="SSF57850">
    <property type="entry name" value="RING/U-box"/>
    <property type="match status" value="2"/>
</dbReference>
<feature type="domain" description="RING-type" evidence="10">
    <location>
        <begin position="360"/>
        <end position="400"/>
    </location>
</feature>
<protein>
    <submittedName>
        <fullName evidence="12">BRCA1-associated protein</fullName>
    </submittedName>
</protein>
<evidence type="ECO:0000256" key="8">
    <source>
        <dbReference type="SAM" id="Coils"/>
    </source>
</evidence>
<accession>A0A8X7BIS6</accession>
<dbReference type="GO" id="GO:0008270">
    <property type="term" value="F:zinc ion binding"/>
    <property type="evidence" value="ECO:0007669"/>
    <property type="project" value="UniProtKB-KW"/>
</dbReference>
<dbReference type="PROSITE" id="PS50271">
    <property type="entry name" value="ZF_UBP"/>
    <property type="match status" value="1"/>
</dbReference>
<gene>
    <name evidence="12" type="primary">BRAP</name>
    <name evidence="12" type="ORF">TNCV_1897701</name>
</gene>
<dbReference type="Pfam" id="PF02148">
    <property type="entry name" value="zf-UBP"/>
    <property type="match status" value="1"/>
</dbReference>
<dbReference type="CDD" id="cd16457">
    <property type="entry name" value="RING-H2_BRAP2"/>
    <property type="match status" value="1"/>
</dbReference>
<comment type="subcellular location">
    <subcellularLocation>
        <location evidence="1">Cytoplasm</location>
    </subcellularLocation>
</comment>
<dbReference type="InterPro" id="IPR034932">
    <property type="entry name" value="BRAP2_RRM"/>
</dbReference>
<name>A0A8X7BIS6_TRICX</name>
<keyword evidence="3" id="KW-0597">Phosphoprotein</keyword>
<evidence type="ECO:0000256" key="2">
    <source>
        <dbReference type="ARBA" id="ARBA00022490"/>
    </source>
</evidence>
<feature type="compositionally biased region" description="Basic and acidic residues" evidence="9">
    <location>
        <begin position="142"/>
        <end position="153"/>
    </location>
</feature>
<feature type="region of interest" description="Disordered" evidence="9">
    <location>
        <begin position="38"/>
        <end position="62"/>
    </location>
</feature>
<feature type="region of interest" description="Disordered" evidence="9">
    <location>
        <begin position="654"/>
        <end position="679"/>
    </location>
</feature>
<dbReference type="Gene3D" id="3.30.40.10">
    <property type="entry name" value="Zinc/RING finger domain, C3HC4 (zinc finger)"/>
    <property type="match status" value="2"/>
</dbReference>
<evidence type="ECO:0000256" key="9">
    <source>
        <dbReference type="SAM" id="MobiDB-lite"/>
    </source>
</evidence>
<dbReference type="InterPro" id="IPR001607">
    <property type="entry name" value="Znf_UBP"/>
</dbReference>
<evidence type="ECO:0000256" key="6">
    <source>
        <dbReference type="ARBA" id="ARBA00022833"/>
    </source>
</evidence>